<dbReference type="AlphaFoldDB" id="A0A290ZAZ6"/>
<accession>A0A290ZAZ6</accession>
<keyword evidence="2" id="KW-1185">Reference proteome</keyword>
<dbReference type="KEGG" id="apre:CNX65_25290"/>
<sequence>MIEERLTPHERAVLLVLMAEARELTNPQLREVAGFTLDGAARRRLNGLGLVTSAKVGRGFAHELTDRGAVRCAEELTAPRQPRSGSAGGALAAVLAGLKRHLDATGGTVAEVFRPDPVALVLAAHDAASGGRGGSVPLADLRERLLGVPRADVDRALGELALREDVRLWGEADQKSLTDRDREAVIVLGGTARHLLVVAR</sequence>
<dbReference type="EMBL" id="CP023445">
    <property type="protein sequence ID" value="ATE56177.1"/>
    <property type="molecule type" value="Genomic_DNA"/>
</dbReference>
<proteinExistence type="predicted"/>
<evidence type="ECO:0000313" key="2">
    <source>
        <dbReference type="Proteomes" id="UP000218505"/>
    </source>
</evidence>
<gene>
    <name evidence="1" type="ORF">CNX65_25290</name>
</gene>
<organism evidence="1 2">
    <name type="scientific">Actinosynnema pretiosum</name>
    <dbReference type="NCBI Taxonomy" id="42197"/>
    <lineage>
        <taxon>Bacteria</taxon>
        <taxon>Bacillati</taxon>
        <taxon>Actinomycetota</taxon>
        <taxon>Actinomycetes</taxon>
        <taxon>Pseudonocardiales</taxon>
        <taxon>Pseudonocardiaceae</taxon>
        <taxon>Actinosynnema</taxon>
    </lineage>
</organism>
<dbReference type="Proteomes" id="UP000218505">
    <property type="component" value="Chromosome"/>
</dbReference>
<evidence type="ECO:0000313" key="1">
    <source>
        <dbReference type="EMBL" id="ATE56177.1"/>
    </source>
</evidence>
<name>A0A290ZAZ6_9PSEU</name>
<dbReference type="RefSeq" id="WP_096495998.1">
    <property type="nucleotide sequence ID" value="NZ_CP023445.1"/>
</dbReference>
<reference evidence="1" key="1">
    <citation type="submission" date="2017-09" db="EMBL/GenBank/DDBJ databases">
        <title>Complete Genome Sequence of ansamitocin-producing Bacterium Actinosynnema pretiosum X47.</title>
        <authorList>
            <person name="Cao G."/>
            <person name="Zong G."/>
            <person name="Zhong C."/>
            <person name="Fu J."/>
        </authorList>
    </citation>
    <scope>NUCLEOTIDE SEQUENCE [LARGE SCALE GENOMIC DNA]</scope>
    <source>
        <strain evidence="1">X47</strain>
    </source>
</reference>
<protein>
    <submittedName>
        <fullName evidence="1">Uncharacterized protein</fullName>
    </submittedName>
</protein>